<gene>
    <name evidence="10" type="ORF">RCL2_001145000</name>
    <name evidence="9" type="ORF">RclHR1_00360048</name>
</gene>
<evidence type="ECO:0000256" key="1">
    <source>
        <dbReference type="ARBA" id="ARBA00004123"/>
    </source>
</evidence>
<feature type="domain" description="TAFII55 protein conserved region" evidence="8">
    <location>
        <begin position="75"/>
        <end position="229"/>
    </location>
</feature>
<evidence type="ECO:0000313" key="10">
    <source>
        <dbReference type="EMBL" id="GES84326.1"/>
    </source>
</evidence>
<name>A0A2Z6RRU1_9GLOM</name>
<feature type="compositionally biased region" description="Basic and acidic residues" evidence="7">
    <location>
        <begin position="457"/>
        <end position="476"/>
    </location>
</feature>
<dbReference type="GO" id="GO:0005669">
    <property type="term" value="C:transcription factor TFIID complex"/>
    <property type="evidence" value="ECO:0007669"/>
    <property type="project" value="InterPro"/>
</dbReference>
<comment type="similarity">
    <text evidence="2">Belongs to the TAF7 family.</text>
</comment>
<evidence type="ECO:0000256" key="2">
    <source>
        <dbReference type="ARBA" id="ARBA00009368"/>
    </source>
</evidence>
<sequence length="543" mass="62509">MGRPKDSKKNYSSPTNTPIIGSSKSSAPLKIKIPKGEASLRDKQKRRLSTGTKKRPIILGKIPEDDDIEEKDIPVEEQFILRLMVPEDVKQKFREKVKTGKFTDDIGIIFKDPRRAIFTFENQKYRAKLVDLPCIIEAQKTFNKIQYYKVADICQMLVVESQIQDDEQLFTENSKSSNVDEFEWPDGLTTPPLKNARKRRFRKRISAKKIEDIEKEVEKLLHEDSLAEEVKLVWEDAIDSETATPAAYIGSKALEEEEQEEEAHGEEEDYDVELEEDTTILGEEILDEDQFSTPDDDLQKEFENALERFDEMSDSTDKDEEETTESEESTSESDEDEDEDPELTQILNKREELTTDIARLEEEIKNLESHFASAINPLIQERLTGKITSAKEDLAQKQKEIEAGDKRISEIQERMKAQVAELKKKIKGKGKESEEDSENETENENSSDDDDDEQNEEENKKDDKQEEDKDSKKDDSMFLLGEDEFYEEESNNKDDDGDNKDEVMTVDNEGQDENEGDVMDIEDDDKENSKDSSEKSQHSNDEG</sequence>
<evidence type="ECO:0000256" key="4">
    <source>
        <dbReference type="ARBA" id="ARBA00023163"/>
    </source>
</evidence>
<evidence type="ECO:0000313" key="9">
    <source>
        <dbReference type="EMBL" id="GBB99699.1"/>
    </source>
</evidence>
<dbReference type="InterPro" id="IPR037817">
    <property type="entry name" value="TAF7"/>
</dbReference>
<dbReference type="PANTHER" id="PTHR12228:SF0">
    <property type="entry name" value="TATA-BOX BINDING PROTEIN ASSOCIATED FACTOR 7"/>
    <property type="match status" value="1"/>
</dbReference>
<dbReference type="GO" id="GO:0051123">
    <property type="term" value="P:RNA polymerase II preinitiation complex assembly"/>
    <property type="evidence" value="ECO:0007669"/>
    <property type="project" value="TreeGrafter"/>
</dbReference>
<feature type="compositionally biased region" description="Polar residues" evidence="7">
    <location>
        <begin position="10"/>
        <end position="26"/>
    </location>
</feature>
<comment type="caution">
    <text evidence="9">The sequence shown here is derived from an EMBL/GenBank/DDBJ whole genome shotgun (WGS) entry which is preliminary data.</text>
</comment>
<evidence type="ECO:0000313" key="11">
    <source>
        <dbReference type="Proteomes" id="UP000247702"/>
    </source>
</evidence>
<comment type="subcellular location">
    <subcellularLocation>
        <location evidence="1">Nucleus</location>
    </subcellularLocation>
</comment>
<feature type="region of interest" description="Disordered" evidence="7">
    <location>
        <begin position="425"/>
        <end position="543"/>
    </location>
</feature>
<organism evidence="9 11">
    <name type="scientific">Rhizophagus clarus</name>
    <dbReference type="NCBI Taxonomy" id="94130"/>
    <lineage>
        <taxon>Eukaryota</taxon>
        <taxon>Fungi</taxon>
        <taxon>Fungi incertae sedis</taxon>
        <taxon>Mucoromycota</taxon>
        <taxon>Glomeromycotina</taxon>
        <taxon>Glomeromycetes</taxon>
        <taxon>Glomerales</taxon>
        <taxon>Glomeraceae</taxon>
        <taxon>Rhizophagus</taxon>
    </lineage>
</organism>
<dbReference type="CDD" id="cd08047">
    <property type="entry name" value="TAF7"/>
    <property type="match status" value="1"/>
</dbReference>
<keyword evidence="3" id="KW-0805">Transcription regulation</keyword>
<proteinExistence type="inferred from homology"/>
<evidence type="ECO:0000256" key="6">
    <source>
        <dbReference type="SAM" id="Coils"/>
    </source>
</evidence>
<keyword evidence="5" id="KW-0539">Nucleus</keyword>
<evidence type="ECO:0000256" key="3">
    <source>
        <dbReference type="ARBA" id="ARBA00023015"/>
    </source>
</evidence>
<feature type="region of interest" description="Disordered" evidence="7">
    <location>
        <begin position="1"/>
        <end position="54"/>
    </location>
</feature>
<dbReference type="PANTHER" id="PTHR12228">
    <property type="entry name" value="TRANSCRIPTION INITIATION FACTOR TFIID 55 KD SUBUNIT-RELATED"/>
    <property type="match status" value="1"/>
</dbReference>
<dbReference type="EMBL" id="BLAL01000079">
    <property type="protein sequence ID" value="GES84326.1"/>
    <property type="molecule type" value="Genomic_DNA"/>
</dbReference>
<feature type="compositionally biased region" description="Acidic residues" evidence="7">
    <location>
        <begin position="255"/>
        <end position="296"/>
    </location>
</feature>
<reference evidence="9 11" key="1">
    <citation type="submission" date="2017-11" db="EMBL/GenBank/DDBJ databases">
        <title>The genome of Rhizophagus clarus HR1 reveals common genetic basis of auxotrophy among arbuscular mycorrhizal fungi.</title>
        <authorList>
            <person name="Kobayashi Y."/>
        </authorList>
    </citation>
    <scope>NUCLEOTIDE SEQUENCE [LARGE SCALE GENOMIC DNA]</scope>
    <source>
        <strain evidence="9 11">HR1</strain>
    </source>
</reference>
<dbReference type="Pfam" id="PF04658">
    <property type="entry name" value="TAFII55_N"/>
    <property type="match status" value="1"/>
</dbReference>
<feature type="coiled-coil region" evidence="6">
    <location>
        <begin position="203"/>
        <end position="230"/>
    </location>
</feature>
<keyword evidence="4" id="KW-0804">Transcription</keyword>
<dbReference type="Proteomes" id="UP000615446">
    <property type="component" value="Unassembled WGS sequence"/>
</dbReference>
<dbReference type="Proteomes" id="UP000247702">
    <property type="component" value="Unassembled WGS sequence"/>
</dbReference>
<dbReference type="AlphaFoldDB" id="A0A2Z6RRU1"/>
<reference evidence="10" key="2">
    <citation type="submission" date="2019-10" db="EMBL/GenBank/DDBJ databases">
        <title>Conservation and host-specific expression of non-tandemly repeated heterogenous ribosome RNA gene in arbuscular mycorrhizal fungi.</title>
        <authorList>
            <person name="Maeda T."/>
            <person name="Kobayashi Y."/>
            <person name="Nakagawa T."/>
            <person name="Ezawa T."/>
            <person name="Yamaguchi K."/>
            <person name="Bino T."/>
            <person name="Nishimoto Y."/>
            <person name="Shigenobu S."/>
            <person name="Kawaguchi M."/>
        </authorList>
    </citation>
    <scope>NUCLEOTIDE SEQUENCE</scope>
    <source>
        <strain evidence="10">HR1</strain>
    </source>
</reference>
<feature type="compositionally biased region" description="Basic and acidic residues" evidence="7">
    <location>
        <begin position="527"/>
        <end position="543"/>
    </location>
</feature>
<accession>A0A2Z6RRU1</accession>
<feature type="compositionally biased region" description="Acidic residues" evidence="7">
    <location>
        <begin position="481"/>
        <end position="499"/>
    </location>
</feature>
<feature type="region of interest" description="Disordered" evidence="7">
    <location>
        <begin position="254"/>
        <end position="353"/>
    </location>
</feature>
<evidence type="ECO:0000256" key="5">
    <source>
        <dbReference type="ARBA" id="ARBA00023242"/>
    </source>
</evidence>
<dbReference type="GO" id="GO:0016251">
    <property type="term" value="F:RNA polymerase II general transcription initiation factor activity"/>
    <property type="evidence" value="ECO:0007669"/>
    <property type="project" value="TreeGrafter"/>
</dbReference>
<keyword evidence="6" id="KW-0175">Coiled coil</keyword>
<dbReference type="InterPro" id="IPR006751">
    <property type="entry name" value="TAFII55_prot_cons_reg"/>
</dbReference>
<dbReference type="EMBL" id="BEXD01002890">
    <property type="protein sequence ID" value="GBB99699.1"/>
    <property type="molecule type" value="Genomic_DNA"/>
</dbReference>
<dbReference type="SMART" id="SM01370">
    <property type="entry name" value="TAFII55_N"/>
    <property type="match status" value="1"/>
</dbReference>
<protein>
    <recommendedName>
        <fullName evidence="8">TAFII55 protein conserved region domain-containing protein</fullName>
    </recommendedName>
</protein>
<feature type="compositionally biased region" description="Acidic residues" evidence="7">
    <location>
        <begin position="312"/>
        <end position="342"/>
    </location>
</feature>
<feature type="compositionally biased region" description="Basic residues" evidence="7">
    <location>
        <begin position="43"/>
        <end position="54"/>
    </location>
</feature>
<evidence type="ECO:0000259" key="8">
    <source>
        <dbReference type="SMART" id="SM01370"/>
    </source>
</evidence>
<keyword evidence="11" id="KW-1185">Reference proteome</keyword>
<dbReference type="OrthoDB" id="153872at2759"/>
<dbReference type="STRING" id="94130.A0A2Z6RRU1"/>
<feature type="compositionally biased region" description="Acidic residues" evidence="7">
    <location>
        <begin position="433"/>
        <end position="456"/>
    </location>
</feature>
<feature type="compositionally biased region" description="Basic and acidic residues" evidence="7">
    <location>
        <begin position="297"/>
        <end position="311"/>
    </location>
</feature>
<evidence type="ECO:0000256" key="7">
    <source>
        <dbReference type="SAM" id="MobiDB-lite"/>
    </source>
</evidence>
<feature type="compositionally biased region" description="Acidic residues" evidence="7">
    <location>
        <begin position="509"/>
        <end position="526"/>
    </location>
</feature>